<sequence>MMKKLWISLSAIIAMVIVASVYYNYFSNPSEFLSEDEMIDIINEPQYGFDSLEILDTIYLDDTHVFVPFAQDQIYGTSFWIWEKRNWEMKGFNTMSDPYLWKLDPNDPNTFYVTWNLDPANDLSQIDLYLMNRRGFRSSDYYQTNTYTPGVQLQHQIETNLDEASYGVERLPEEWIAFLDSYIEVEDAKSTDDFFSQHFHVSSLSYGWIPRNEHGVLNDLNLQNGYSSRSGRFYGESIFSISEDELE</sequence>
<comment type="caution">
    <text evidence="1">The sequence shown here is derived from an EMBL/GenBank/DDBJ whole genome shotgun (WGS) entry which is preliminary data.</text>
</comment>
<dbReference type="Proteomes" id="UP000017170">
    <property type="component" value="Unassembled WGS sequence"/>
</dbReference>
<evidence type="ECO:0000313" key="1">
    <source>
        <dbReference type="EMBL" id="ERN53810.1"/>
    </source>
</evidence>
<reference evidence="1 2" key="1">
    <citation type="journal article" date="2013" name="Genome Announc.">
        <title>Genome Sequence of the Extreme Obligate Alkaliphile Bacillus marmarensis Strain DSM 21297.</title>
        <authorList>
            <person name="Wernick D.G."/>
            <person name="Choi K.Y."/>
            <person name="Tat C.A."/>
            <person name="Lafontaine Rivera J.G."/>
            <person name="Liao J.C."/>
        </authorList>
    </citation>
    <scope>NUCLEOTIDE SEQUENCE [LARGE SCALE GENOMIC DNA]</scope>
    <source>
        <strain evidence="1 2">DSM 21297</strain>
    </source>
</reference>
<protein>
    <submittedName>
        <fullName evidence="1">Uncharacterized protein</fullName>
    </submittedName>
</protein>
<name>U6SSC5_9BACI</name>
<gene>
    <name evidence="1" type="ORF">A33I_10040</name>
</gene>
<organism evidence="1 2">
    <name type="scientific">Alkalihalophilus marmarensis DSM 21297</name>
    <dbReference type="NCBI Taxonomy" id="1188261"/>
    <lineage>
        <taxon>Bacteria</taxon>
        <taxon>Bacillati</taxon>
        <taxon>Bacillota</taxon>
        <taxon>Bacilli</taxon>
        <taxon>Bacillales</taxon>
        <taxon>Bacillaceae</taxon>
        <taxon>Alkalihalophilus</taxon>
    </lineage>
</organism>
<accession>U6SSC5</accession>
<dbReference type="PATRIC" id="fig|1188261.3.peg.1379"/>
<dbReference type="RefSeq" id="WP_022627711.1">
    <property type="nucleotide sequence ID" value="NZ_ATAE01000018.1"/>
</dbReference>
<keyword evidence="2" id="KW-1185">Reference proteome</keyword>
<evidence type="ECO:0000313" key="2">
    <source>
        <dbReference type="Proteomes" id="UP000017170"/>
    </source>
</evidence>
<dbReference type="EMBL" id="ATAE01000018">
    <property type="protein sequence ID" value="ERN53810.1"/>
    <property type="molecule type" value="Genomic_DNA"/>
</dbReference>
<proteinExistence type="predicted"/>
<dbReference type="AlphaFoldDB" id="U6SSC5"/>